<dbReference type="EMBL" id="BK015817">
    <property type="protein sequence ID" value="DAE26399.1"/>
    <property type="molecule type" value="Genomic_DNA"/>
</dbReference>
<sequence length="195" mass="21666">MKIKTIEALCKARGTIYLADAEGVQWISDGVAVYPLYGMPRLDESNIFTMFDIPDEKRGKYMFDDSGRIARTVNLSDNADGERQVQQSDILLYSGGCMLVPVKTSKGIVYINKRHLAPFSDSENGVVLYERILPDGTVYIAVKTGFFLAGVIYPVNIVSKEFADELTDMAMSAVTDLHRCDEADSDNEQLAFPTE</sequence>
<accession>A0A8S5R4M4</accession>
<name>A0A8S5R4M4_9CAUD</name>
<reference evidence="1" key="1">
    <citation type="journal article" date="2021" name="Proc. Natl. Acad. Sci. U.S.A.">
        <title>A Catalog of Tens of Thousands of Viruses from Human Metagenomes Reveals Hidden Associations with Chronic Diseases.</title>
        <authorList>
            <person name="Tisza M.J."/>
            <person name="Buck C.B."/>
        </authorList>
    </citation>
    <scope>NUCLEOTIDE SEQUENCE</scope>
    <source>
        <strain evidence="1">CtxbQ4</strain>
    </source>
</reference>
<organism evidence="1">
    <name type="scientific">Myoviridae sp. ctxbQ4</name>
    <dbReference type="NCBI Taxonomy" id="2827292"/>
    <lineage>
        <taxon>Viruses</taxon>
        <taxon>Duplodnaviria</taxon>
        <taxon>Heunggongvirae</taxon>
        <taxon>Uroviricota</taxon>
        <taxon>Caudoviricetes</taxon>
    </lineage>
</organism>
<proteinExistence type="predicted"/>
<protein>
    <submittedName>
        <fullName evidence="1">Uncharacterized protein</fullName>
    </submittedName>
</protein>
<evidence type="ECO:0000313" key="1">
    <source>
        <dbReference type="EMBL" id="DAE26399.1"/>
    </source>
</evidence>